<name>A0A4R0R9A1_9APHY</name>
<feature type="compositionally biased region" description="Low complexity" evidence="1">
    <location>
        <begin position="51"/>
        <end position="68"/>
    </location>
</feature>
<organism evidence="2 3">
    <name type="scientific">Steccherinum ochraceum</name>
    <dbReference type="NCBI Taxonomy" id="92696"/>
    <lineage>
        <taxon>Eukaryota</taxon>
        <taxon>Fungi</taxon>
        <taxon>Dikarya</taxon>
        <taxon>Basidiomycota</taxon>
        <taxon>Agaricomycotina</taxon>
        <taxon>Agaricomycetes</taxon>
        <taxon>Polyporales</taxon>
        <taxon>Steccherinaceae</taxon>
        <taxon>Steccherinum</taxon>
    </lineage>
</organism>
<feature type="compositionally biased region" description="Gly residues" evidence="1">
    <location>
        <begin position="533"/>
        <end position="542"/>
    </location>
</feature>
<evidence type="ECO:0000313" key="2">
    <source>
        <dbReference type="EMBL" id="TCD64380.1"/>
    </source>
</evidence>
<feature type="compositionally biased region" description="Basic residues" evidence="1">
    <location>
        <begin position="548"/>
        <end position="564"/>
    </location>
</feature>
<keyword evidence="3" id="KW-1185">Reference proteome</keyword>
<feature type="non-terminal residue" evidence="2">
    <location>
        <position position="647"/>
    </location>
</feature>
<feature type="compositionally biased region" description="Polar residues" evidence="1">
    <location>
        <begin position="198"/>
        <end position="213"/>
    </location>
</feature>
<accession>A0A4R0R9A1</accession>
<feature type="region of interest" description="Disordered" evidence="1">
    <location>
        <begin position="268"/>
        <end position="314"/>
    </location>
</feature>
<sequence length="647" mass="69027">MVANHRYNLRSRGAAAQDTQSAAQDNGLIESTTGLARDGGKCMPTLSRTESPVSRSLPSPMSPLTTSPGDRVPVDGAAVEGGSGKSGTVKLARSYSDVARAGIPKVEEGIAVKSEELVEGNHVGGRLDDLVSFSFNNDELDIKPLNCVTDDGGPWIPVNYSRRSRSYSPPHVARRTTPPMRKAGPGRASPTGRAPKVENTTAQRAEQVVQTSRHTPEMTKKAVEASRGVTPSKLPVEKPADVKAVEAIKPVRKRTAWVEDYISDEEEAERARKSRMNPHRNAKLYDASSSNDAGQSKRQGKMVDPDNWGTSGIPAEETNADVQRQLLNSYSNETAAERLLEADGVTREEQALALAFWKAAKATGAATSNVAGPSNSGKNLQTTPDGGRVDGASGSRPAGSEEIPQTAKSSTAVDAGSKTSSKKSVKHKHKTDKKHVPMEDLFESAMSTIAANKPKASPSTVRSTSKLDTALKPSGQLAANSVLENALREVPGPTSKNGGDPPSDPSDSSSDGSSSSSSSDESDSSDGSYRPPSGGGSGGSPDGGSSAHRNKSKKKKKSKKHRRTLKPEKPSKYSGKADVTEFHRWVRQALEFAKYYHLKPPRVASAISNYLEGKAYTCYEMRISRNAADWTLREICVELFTALGLHP</sequence>
<dbReference type="Proteomes" id="UP000292702">
    <property type="component" value="Unassembled WGS sequence"/>
</dbReference>
<feature type="compositionally biased region" description="Basic residues" evidence="1">
    <location>
        <begin position="272"/>
        <end position="282"/>
    </location>
</feature>
<gene>
    <name evidence="2" type="ORF">EIP91_004127</name>
</gene>
<proteinExistence type="predicted"/>
<dbReference type="STRING" id="92696.A0A4R0R9A1"/>
<dbReference type="AlphaFoldDB" id="A0A4R0R9A1"/>
<feature type="compositionally biased region" description="Basic residues" evidence="1">
    <location>
        <begin position="420"/>
        <end position="433"/>
    </location>
</feature>
<feature type="compositionally biased region" description="Low complexity" evidence="1">
    <location>
        <begin position="498"/>
        <end position="532"/>
    </location>
</feature>
<evidence type="ECO:0000256" key="1">
    <source>
        <dbReference type="SAM" id="MobiDB-lite"/>
    </source>
</evidence>
<feature type="compositionally biased region" description="Low complexity" evidence="1">
    <location>
        <begin position="14"/>
        <end position="25"/>
    </location>
</feature>
<protein>
    <submittedName>
        <fullName evidence="2">Uncharacterized protein</fullName>
    </submittedName>
</protein>
<dbReference type="OrthoDB" id="3032433at2759"/>
<dbReference type="EMBL" id="RWJN01000239">
    <property type="protein sequence ID" value="TCD64380.1"/>
    <property type="molecule type" value="Genomic_DNA"/>
</dbReference>
<feature type="compositionally biased region" description="Basic and acidic residues" evidence="1">
    <location>
        <begin position="214"/>
        <end position="224"/>
    </location>
</feature>
<feature type="region of interest" description="Disordered" evidence="1">
    <location>
        <begin position="366"/>
        <end position="575"/>
    </location>
</feature>
<feature type="compositionally biased region" description="Polar residues" evidence="1">
    <location>
        <begin position="287"/>
        <end position="297"/>
    </location>
</feature>
<feature type="compositionally biased region" description="Polar residues" evidence="1">
    <location>
        <begin position="368"/>
        <end position="384"/>
    </location>
</feature>
<feature type="compositionally biased region" description="Polar residues" evidence="1">
    <location>
        <begin position="457"/>
        <end position="467"/>
    </location>
</feature>
<feature type="region of interest" description="Disordered" evidence="1">
    <location>
        <begin position="1"/>
        <end position="72"/>
    </location>
</feature>
<comment type="caution">
    <text evidence="2">The sequence shown here is derived from an EMBL/GenBank/DDBJ whole genome shotgun (WGS) entry which is preliminary data.</text>
</comment>
<feature type="region of interest" description="Disordered" evidence="1">
    <location>
        <begin position="160"/>
        <end position="234"/>
    </location>
</feature>
<reference evidence="2 3" key="1">
    <citation type="submission" date="2018-11" db="EMBL/GenBank/DDBJ databases">
        <title>Genome assembly of Steccherinum ochraceum LE-BIN_3174, the white-rot fungus of the Steccherinaceae family (The Residual Polyporoid clade, Polyporales, Basidiomycota).</title>
        <authorList>
            <person name="Fedorova T.V."/>
            <person name="Glazunova O.A."/>
            <person name="Landesman E.O."/>
            <person name="Moiseenko K.V."/>
            <person name="Psurtseva N.V."/>
            <person name="Savinova O.S."/>
            <person name="Shakhova N.V."/>
            <person name="Tyazhelova T.V."/>
            <person name="Vasina D.V."/>
        </authorList>
    </citation>
    <scope>NUCLEOTIDE SEQUENCE [LARGE SCALE GENOMIC DNA]</scope>
    <source>
        <strain evidence="2 3">LE-BIN_3174</strain>
    </source>
</reference>
<evidence type="ECO:0000313" key="3">
    <source>
        <dbReference type="Proteomes" id="UP000292702"/>
    </source>
</evidence>